<evidence type="ECO:0000313" key="2">
    <source>
        <dbReference type="Proteomes" id="UP001282336"/>
    </source>
</evidence>
<proteinExistence type="predicted"/>
<dbReference type="Gene3D" id="3.30.420.310">
    <property type="entry name" value="2-keto-3-deoxy-galactonokinase, C-terminal domain"/>
    <property type="match status" value="1"/>
</dbReference>
<gene>
    <name evidence="1" type="ORF">SIL20_09620</name>
</gene>
<dbReference type="Gene3D" id="3.30.420.300">
    <property type="entry name" value="2-keto-3-deoxy-galactonokinase, substrate binding domain"/>
    <property type="match status" value="1"/>
</dbReference>
<name>A0AAJ2VSB2_9ENTR</name>
<comment type="caution">
    <text evidence="1">The sequence shown here is derived from an EMBL/GenBank/DDBJ whole genome shotgun (WGS) entry which is preliminary data.</text>
</comment>
<dbReference type="Pfam" id="PF05035">
    <property type="entry name" value="DGOK"/>
    <property type="match status" value="1"/>
</dbReference>
<sequence length="290" mass="31738">MQTYIAVDWGSTHLRAWHIEHGQCINTLNLPCGVTQIAPGEAPDVFTRHIAPWRTGNALPVVIAGMIGSEAGWRAVDYLPCPLSLDNLGERLCEVADNVWIVPGLKQELDGEYNVMRGEETQLLGAMQLAPAHCYVMPGTHSKWVGVEDGQVRRFDTVMTGELHHLLMQHSLIGKGLPPQVRDDAAFRHGLETGINTPSLVNRLFATRAAWVLGALAKTSVNDALSGLLIGAEVATLSRQYRPQQVTLVASEVLTPLYRQAFACLNITVVECAAQAAFLDGIRRINDARY</sequence>
<dbReference type="InterPro" id="IPR042258">
    <property type="entry name" value="DGOK_N"/>
</dbReference>
<dbReference type="GO" id="GO:0034194">
    <property type="term" value="P:D-galactonate catabolic process"/>
    <property type="evidence" value="ECO:0007669"/>
    <property type="project" value="InterPro"/>
</dbReference>
<dbReference type="AlphaFoldDB" id="A0AAJ2VSB2"/>
<reference evidence="1" key="1">
    <citation type="submission" date="2023-11" db="EMBL/GenBank/DDBJ databases">
        <title>Scandinavium wanjuensis sp. nov., isolated from lettuce South Korea.</title>
        <authorList>
            <person name="Park J."/>
            <person name="Park S."/>
            <person name="Oh K.K."/>
            <person name="Cho G.S."/>
            <person name="Franz C.M.A.P."/>
        </authorList>
    </citation>
    <scope>NUCLEOTIDE SEQUENCE</scope>
    <source>
        <strain evidence="1">V105_12</strain>
    </source>
</reference>
<dbReference type="EMBL" id="JAWXRC010000024">
    <property type="protein sequence ID" value="MDX6031765.1"/>
    <property type="molecule type" value="Genomic_DNA"/>
</dbReference>
<dbReference type="Proteomes" id="UP001282336">
    <property type="component" value="Unassembled WGS sequence"/>
</dbReference>
<organism evidence="1 2">
    <name type="scientific">Scandinavium lactucae</name>
    <dbReference type="NCBI Taxonomy" id="3095028"/>
    <lineage>
        <taxon>Bacteria</taxon>
        <taxon>Pseudomonadati</taxon>
        <taxon>Pseudomonadota</taxon>
        <taxon>Gammaproteobacteria</taxon>
        <taxon>Enterobacterales</taxon>
        <taxon>Enterobacteriaceae</taxon>
        <taxon>Scandinavium</taxon>
    </lineage>
</organism>
<dbReference type="InterPro" id="IPR042257">
    <property type="entry name" value="DGOK_C"/>
</dbReference>
<dbReference type="RefSeq" id="WP_319628313.1">
    <property type="nucleotide sequence ID" value="NZ_JAWXRB010000043.1"/>
</dbReference>
<accession>A0AAJ2VSB2</accession>
<dbReference type="InterPro" id="IPR007729">
    <property type="entry name" value="DGOK"/>
</dbReference>
<dbReference type="CDD" id="cd24012">
    <property type="entry name" value="ASKHA_NBD_KDGal-kinase"/>
    <property type="match status" value="1"/>
</dbReference>
<protein>
    <submittedName>
        <fullName evidence="1">2-dehydro-3-deoxygalactonokinase</fullName>
    </submittedName>
</protein>
<evidence type="ECO:0000313" key="1">
    <source>
        <dbReference type="EMBL" id="MDX6031765.1"/>
    </source>
</evidence>
<dbReference type="GO" id="GO:0008671">
    <property type="term" value="F:2-dehydro-3-deoxygalactonokinase activity"/>
    <property type="evidence" value="ECO:0007669"/>
    <property type="project" value="InterPro"/>
</dbReference>